<comment type="caution">
    <text evidence="1">The sequence shown here is derived from an EMBL/GenBank/DDBJ whole genome shotgun (WGS) entry which is preliminary data.</text>
</comment>
<dbReference type="RefSeq" id="WP_171241769.1">
    <property type="nucleotide sequence ID" value="NZ_JABEPQ010000001.1"/>
</dbReference>
<reference evidence="1 2" key="1">
    <citation type="submission" date="2020-04" db="EMBL/GenBank/DDBJ databases">
        <title>Knoellia sp. isolate from air conditioner.</title>
        <authorList>
            <person name="Chea S."/>
            <person name="Kim D.-U."/>
        </authorList>
    </citation>
    <scope>NUCLEOTIDE SEQUENCE [LARGE SCALE GENOMIC DNA]</scope>
    <source>
        <strain evidence="1 2">DB2414S</strain>
    </source>
</reference>
<gene>
    <name evidence="1" type="ORF">HJG52_01275</name>
</gene>
<organism evidence="1 2">
    <name type="scientific">Knoellia koreensis</name>
    <dbReference type="NCBI Taxonomy" id="2730921"/>
    <lineage>
        <taxon>Bacteria</taxon>
        <taxon>Bacillati</taxon>
        <taxon>Actinomycetota</taxon>
        <taxon>Actinomycetes</taxon>
        <taxon>Micrococcales</taxon>
        <taxon>Intrasporangiaceae</taxon>
        <taxon>Knoellia</taxon>
    </lineage>
</organism>
<name>A0A849H9M6_9MICO</name>
<keyword evidence="2" id="KW-1185">Reference proteome</keyword>
<dbReference type="AlphaFoldDB" id="A0A849H9M6"/>
<accession>A0A849H9M6</accession>
<dbReference type="Proteomes" id="UP000588586">
    <property type="component" value="Unassembled WGS sequence"/>
</dbReference>
<protein>
    <submittedName>
        <fullName evidence="1">Uncharacterized protein</fullName>
    </submittedName>
</protein>
<evidence type="ECO:0000313" key="1">
    <source>
        <dbReference type="EMBL" id="NNM44635.1"/>
    </source>
</evidence>
<sequence length="67" mass="7600">MAKGKSGTKATKAKKKCCKDKPRCAKCPVVLMRLERMGYAERDGKNSREYEVAKNVPKKVMLVARQR</sequence>
<dbReference type="EMBL" id="JABEPQ010000001">
    <property type="protein sequence ID" value="NNM44635.1"/>
    <property type="molecule type" value="Genomic_DNA"/>
</dbReference>
<evidence type="ECO:0000313" key="2">
    <source>
        <dbReference type="Proteomes" id="UP000588586"/>
    </source>
</evidence>
<proteinExistence type="predicted"/>